<keyword evidence="2 6" id="KW-0812">Transmembrane</keyword>
<evidence type="ECO:0000256" key="2">
    <source>
        <dbReference type="ARBA" id="ARBA00022692"/>
    </source>
</evidence>
<comment type="subcellular location">
    <subcellularLocation>
        <location evidence="1">Membrane</location>
        <topology evidence="1">Multi-pass membrane protein</topology>
    </subcellularLocation>
</comment>
<evidence type="ECO:0000256" key="6">
    <source>
        <dbReference type="SAM" id="Phobius"/>
    </source>
</evidence>
<feature type="transmembrane region" description="Helical" evidence="6">
    <location>
        <begin position="145"/>
        <end position="169"/>
    </location>
</feature>
<accession>A0A6A5V769</accession>
<dbReference type="Proteomes" id="UP000800036">
    <property type="component" value="Unassembled WGS sequence"/>
</dbReference>
<dbReference type="PANTHER" id="PTHR33048:SF47">
    <property type="entry name" value="INTEGRAL MEMBRANE PROTEIN-RELATED"/>
    <property type="match status" value="1"/>
</dbReference>
<dbReference type="GO" id="GO:0016020">
    <property type="term" value="C:membrane"/>
    <property type="evidence" value="ECO:0007669"/>
    <property type="project" value="UniProtKB-SubCell"/>
</dbReference>
<keyword evidence="4 6" id="KW-0472">Membrane</keyword>
<feature type="transmembrane region" description="Helical" evidence="6">
    <location>
        <begin position="77"/>
        <end position="104"/>
    </location>
</feature>
<feature type="transmembrane region" description="Helical" evidence="6">
    <location>
        <begin position="36"/>
        <end position="57"/>
    </location>
</feature>
<feature type="domain" description="Rhodopsin" evidence="7">
    <location>
        <begin position="5"/>
        <end position="173"/>
    </location>
</feature>
<evidence type="ECO:0000259" key="7">
    <source>
        <dbReference type="Pfam" id="PF20684"/>
    </source>
</evidence>
<keyword evidence="9" id="KW-1185">Reference proteome</keyword>
<dbReference type="Pfam" id="PF20684">
    <property type="entry name" value="Fung_rhodopsin"/>
    <property type="match status" value="1"/>
</dbReference>
<gene>
    <name evidence="8" type="ORF">BU23DRAFT_244243</name>
</gene>
<dbReference type="InterPro" id="IPR049326">
    <property type="entry name" value="Rhodopsin_dom_fungi"/>
</dbReference>
<evidence type="ECO:0000256" key="3">
    <source>
        <dbReference type="ARBA" id="ARBA00022989"/>
    </source>
</evidence>
<dbReference type="InterPro" id="IPR052337">
    <property type="entry name" value="SAT4-like"/>
</dbReference>
<dbReference type="OrthoDB" id="5342292at2759"/>
<dbReference type="EMBL" id="ML976712">
    <property type="protein sequence ID" value="KAF1969177.1"/>
    <property type="molecule type" value="Genomic_DNA"/>
</dbReference>
<evidence type="ECO:0000256" key="5">
    <source>
        <dbReference type="ARBA" id="ARBA00038359"/>
    </source>
</evidence>
<reference evidence="8" key="1">
    <citation type="journal article" date="2020" name="Stud. Mycol.">
        <title>101 Dothideomycetes genomes: a test case for predicting lifestyles and emergence of pathogens.</title>
        <authorList>
            <person name="Haridas S."/>
            <person name="Albert R."/>
            <person name="Binder M."/>
            <person name="Bloem J."/>
            <person name="Labutti K."/>
            <person name="Salamov A."/>
            <person name="Andreopoulos B."/>
            <person name="Baker S."/>
            <person name="Barry K."/>
            <person name="Bills G."/>
            <person name="Bluhm B."/>
            <person name="Cannon C."/>
            <person name="Castanera R."/>
            <person name="Culley D."/>
            <person name="Daum C."/>
            <person name="Ezra D."/>
            <person name="Gonzalez J."/>
            <person name="Henrissat B."/>
            <person name="Kuo A."/>
            <person name="Liang C."/>
            <person name="Lipzen A."/>
            <person name="Lutzoni F."/>
            <person name="Magnuson J."/>
            <person name="Mondo S."/>
            <person name="Nolan M."/>
            <person name="Ohm R."/>
            <person name="Pangilinan J."/>
            <person name="Park H.-J."/>
            <person name="Ramirez L."/>
            <person name="Alfaro M."/>
            <person name="Sun H."/>
            <person name="Tritt A."/>
            <person name="Yoshinaga Y."/>
            <person name="Zwiers L.-H."/>
            <person name="Turgeon B."/>
            <person name="Goodwin S."/>
            <person name="Spatafora J."/>
            <person name="Crous P."/>
            <person name="Grigoriev I."/>
        </authorList>
    </citation>
    <scope>NUCLEOTIDE SEQUENCE</scope>
    <source>
        <strain evidence="8">CBS 107.79</strain>
    </source>
</reference>
<feature type="transmembrane region" description="Helical" evidence="6">
    <location>
        <begin position="111"/>
        <end position="133"/>
    </location>
</feature>
<proteinExistence type="inferred from homology"/>
<protein>
    <recommendedName>
        <fullName evidence="7">Rhodopsin domain-containing protein</fullName>
    </recommendedName>
</protein>
<organism evidence="8 9">
    <name type="scientific">Bimuria novae-zelandiae CBS 107.79</name>
    <dbReference type="NCBI Taxonomy" id="1447943"/>
    <lineage>
        <taxon>Eukaryota</taxon>
        <taxon>Fungi</taxon>
        <taxon>Dikarya</taxon>
        <taxon>Ascomycota</taxon>
        <taxon>Pezizomycotina</taxon>
        <taxon>Dothideomycetes</taxon>
        <taxon>Pleosporomycetidae</taxon>
        <taxon>Pleosporales</taxon>
        <taxon>Massarineae</taxon>
        <taxon>Didymosphaeriaceae</taxon>
        <taxon>Bimuria</taxon>
    </lineage>
</organism>
<evidence type="ECO:0000313" key="8">
    <source>
        <dbReference type="EMBL" id="KAF1969177.1"/>
    </source>
</evidence>
<keyword evidence="3 6" id="KW-1133">Transmembrane helix</keyword>
<sequence>MIMARVDITLAKVAILLLYLRVFVPRQTDSRQMWFWIWFMVVFNVVYCLVLILLIQLQCVGHKTPQANGSCLDQHLLLITASVINVITEFAILLVAIVAVWGLHMPLGKKVACVAVLSFGSAGIAFSLARLIWQSLMKNTNPTVYNMTVIMLATAETTVAIMAGCMPLLSTFYRYHFYHRHSPITSHRSSFPDSGGNRHAKKAHHPLSISTTELVSRDVALEELHVMPSIR</sequence>
<dbReference type="AlphaFoldDB" id="A0A6A5V769"/>
<comment type="similarity">
    <text evidence="5">Belongs to the SAT4 family.</text>
</comment>
<evidence type="ECO:0000256" key="4">
    <source>
        <dbReference type="ARBA" id="ARBA00023136"/>
    </source>
</evidence>
<evidence type="ECO:0000256" key="1">
    <source>
        <dbReference type="ARBA" id="ARBA00004141"/>
    </source>
</evidence>
<name>A0A6A5V769_9PLEO</name>
<evidence type="ECO:0000313" key="9">
    <source>
        <dbReference type="Proteomes" id="UP000800036"/>
    </source>
</evidence>
<dbReference type="PANTHER" id="PTHR33048">
    <property type="entry name" value="PTH11-LIKE INTEGRAL MEMBRANE PROTEIN (AFU_ORTHOLOGUE AFUA_5G11245)"/>
    <property type="match status" value="1"/>
</dbReference>